<organism evidence="1 2">
    <name type="scientific">Gryllotalpicola reticulitermitis</name>
    <dbReference type="NCBI Taxonomy" id="1184153"/>
    <lineage>
        <taxon>Bacteria</taxon>
        <taxon>Bacillati</taxon>
        <taxon>Actinomycetota</taxon>
        <taxon>Actinomycetes</taxon>
        <taxon>Micrococcales</taxon>
        <taxon>Microbacteriaceae</taxon>
        <taxon>Gryllotalpicola</taxon>
    </lineage>
</organism>
<reference evidence="2" key="1">
    <citation type="journal article" date="2019" name="Int. J. Syst. Evol. Microbiol.">
        <title>The Global Catalogue of Microorganisms (GCM) 10K type strain sequencing project: providing services to taxonomists for standard genome sequencing and annotation.</title>
        <authorList>
            <consortium name="The Broad Institute Genomics Platform"/>
            <consortium name="The Broad Institute Genome Sequencing Center for Infectious Disease"/>
            <person name="Wu L."/>
            <person name="Ma J."/>
        </authorList>
    </citation>
    <scope>NUCLEOTIDE SEQUENCE [LARGE SCALE GENOMIC DNA]</scope>
    <source>
        <strain evidence="2">CGMCC 1.10363</strain>
    </source>
</reference>
<dbReference type="EMBL" id="JBHSCN010000005">
    <property type="protein sequence ID" value="MFC4244092.1"/>
    <property type="molecule type" value="Genomic_DNA"/>
</dbReference>
<accession>A0ABV8Q9H9</accession>
<gene>
    <name evidence="1" type="ORF">ACFOYW_11975</name>
</gene>
<dbReference type="InterPro" id="IPR032344">
    <property type="entry name" value="DUF4862"/>
</dbReference>
<dbReference type="RefSeq" id="WP_390229158.1">
    <property type="nucleotide sequence ID" value="NZ_JBHSCN010000005.1"/>
</dbReference>
<evidence type="ECO:0000313" key="2">
    <source>
        <dbReference type="Proteomes" id="UP001595900"/>
    </source>
</evidence>
<keyword evidence="2" id="KW-1185">Reference proteome</keyword>
<proteinExistence type="predicted"/>
<dbReference type="Pfam" id="PF16154">
    <property type="entry name" value="DUF4862"/>
    <property type="match status" value="1"/>
</dbReference>
<name>A0ABV8Q9H9_9MICO</name>
<comment type="caution">
    <text evidence="1">The sequence shown here is derived from an EMBL/GenBank/DDBJ whole genome shotgun (WGS) entry which is preliminary data.</text>
</comment>
<sequence length="320" mass="32914">MTDGIVLGAYVLHQEDFETPDEEAEWYRLLAGVDGAGGLEIPLRGGRLHPEGPRRVAELLPAGWKVVITVLPAALAALRTAPGYGLASVDSEGRAAAIADVRAALDEAAQLAGLLGRPVVSALHVTSAPRGGGSGPLRVEALTTSLAELGDEAGSIGLFVEHCDSWHDDRRCEKGFLALGDEIAAITAAQERTDASLGQVVNWGRSAIDERSVDGARRHLDALLGAGTLRGVVLSGASASGGALGGAWTDVHNPIDTADPSSLLTESEVALALTREVVAASAHIGVKVQDPARSADLDAHLEPLRATVASVRRAVAGVTA</sequence>
<protein>
    <submittedName>
        <fullName evidence="1">DUF4862 family protein</fullName>
    </submittedName>
</protein>
<evidence type="ECO:0000313" key="1">
    <source>
        <dbReference type="EMBL" id="MFC4244092.1"/>
    </source>
</evidence>
<dbReference type="Proteomes" id="UP001595900">
    <property type="component" value="Unassembled WGS sequence"/>
</dbReference>